<organism evidence="1">
    <name type="scientific">Rattus norvegicus</name>
    <name type="common">Rat</name>
    <dbReference type="NCBI Taxonomy" id="10116"/>
    <lineage>
        <taxon>Eukaryota</taxon>
        <taxon>Metazoa</taxon>
        <taxon>Chordata</taxon>
        <taxon>Craniata</taxon>
        <taxon>Vertebrata</taxon>
        <taxon>Euteleostomi</taxon>
        <taxon>Mammalia</taxon>
        <taxon>Eutheria</taxon>
        <taxon>Euarchontoglires</taxon>
        <taxon>Glires</taxon>
        <taxon>Rodentia</taxon>
        <taxon>Myomorpha</taxon>
        <taxon>Muroidea</taxon>
        <taxon>Muridae</taxon>
        <taxon>Murinae</taxon>
        <taxon>Rattus</taxon>
    </lineage>
</organism>
<dbReference type="AlphaFoldDB" id="O70222"/>
<reference evidence="1" key="1">
    <citation type="submission" date="1997-06" db="EMBL/GenBank/DDBJ databases">
        <authorList>
            <person name="Liao B.S."/>
            <person name="Ju G."/>
            <person name="Jin W.L."/>
        </authorList>
    </citation>
    <scope>NUCLEOTIDE SEQUENCE</scope>
    <source>
        <tissue evidence="1">Brain</tissue>
    </source>
</reference>
<proteinExistence type="evidence at transcript level"/>
<evidence type="ECO:0000313" key="1">
    <source>
        <dbReference type="EMBL" id="AAC14887.1"/>
    </source>
</evidence>
<protein>
    <submittedName>
        <fullName evidence="1">MARRLC1B</fullName>
    </submittedName>
</protein>
<sequence>LFCRSWDWWCLGSPLSSRVWAMGSSLVLIVTTYTCTD</sequence>
<accession>O70222</accession>
<name>O70222_RAT</name>
<dbReference type="EMBL" id="AF010436">
    <property type="protein sequence ID" value="AAC14887.1"/>
    <property type="molecule type" value="mRNA"/>
</dbReference>
<feature type="non-terminal residue" evidence="1">
    <location>
        <position position="1"/>
    </location>
</feature>